<evidence type="ECO:0000256" key="8">
    <source>
        <dbReference type="ARBA" id="ARBA00026144"/>
    </source>
</evidence>
<dbReference type="SUPFAM" id="SSF55729">
    <property type="entry name" value="Acyl-CoA N-acyltransferases (Nat)"/>
    <property type="match status" value="1"/>
</dbReference>
<reference evidence="12" key="1">
    <citation type="submission" date="2023-10" db="EMBL/GenBank/DDBJ databases">
        <title>Genome assembly of Pristionchus species.</title>
        <authorList>
            <person name="Yoshida K."/>
            <person name="Sommer R.J."/>
        </authorList>
    </citation>
    <scope>NUCLEOTIDE SEQUENCE</scope>
    <source>
        <strain evidence="12">RS0144</strain>
    </source>
</reference>
<feature type="domain" description="N-acetyltransferase" evidence="11">
    <location>
        <begin position="6"/>
        <end position="175"/>
    </location>
</feature>
<keyword evidence="5" id="KW-0012">Acyltransferase</keyword>
<evidence type="ECO:0000256" key="4">
    <source>
        <dbReference type="ARBA" id="ARBA00022853"/>
    </source>
</evidence>
<dbReference type="EC" id="2.3.1.48" evidence="1"/>
<evidence type="ECO:0000256" key="9">
    <source>
        <dbReference type="ARBA" id="ARBA00048017"/>
    </source>
</evidence>
<dbReference type="PANTHER" id="PTHR14744">
    <property type="entry name" value="N-ALPHA-ACETYLTRANSFERASE 60"/>
    <property type="match status" value="1"/>
</dbReference>
<sequence length="213" mass="24654">MASNLYITRHIEQRDRHGVQSLCLASFPIQYPETWYDDVVSGVLNSMGIFHNDIIIALIVSEYKLVNNCNLEDRGILVDEFSPVVYILSLAVSNEYRRQGLATRLVRYIIQTYSIENGFRHNQLPKAVFLHVLSTNHSAISFYKRHGFEQFETLLNYYRLKDGYGDGLTFVLYINGGRRLYSMGDVCRLCVSFIWSPFSKLLKSDNHSHSLRD</sequence>
<comment type="similarity">
    <text evidence="6">Belongs to the acetyltransferase family. NAA60 subfamily.</text>
</comment>
<proteinExistence type="inferred from homology"/>
<comment type="catalytic activity">
    <reaction evidence="10">
        <text>N-terminal L-methionyl-[transmembrane protein] + acetyl-CoA = N-terminal N(alpha)-acetyl-L-methionyl-[transmembrane protein] + CoA + H(+)</text>
        <dbReference type="Rhea" id="RHEA:50604"/>
        <dbReference type="Rhea" id="RHEA-COMP:12745"/>
        <dbReference type="Rhea" id="RHEA-COMP:12746"/>
        <dbReference type="ChEBI" id="CHEBI:15378"/>
        <dbReference type="ChEBI" id="CHEBI:57287"/>
        <dbReference type="ChEBI" id="CHEBI:57288"/>
        <dbReference type="ChEBI" id="CHEBI:64731"/>
        <dbReference type="ChEBI" id="CHEBI:133414"/>
        <dbReference type="EC" id="2.3.1.259"/>
    </reaction>
</comment>
<dbReference type="InterPro" id="IPR045141">
    <property type="entry name" value="NAA60-like"/>
</dbReference>
<dbReference type="PANTHER" id="PTHR14744:SF15">
    <property type="entry name" value="N-ALPHA-ACETYLTRANSFERASE 60"/>
    <property type="match status" value="1"/>
</dbReference>
<dbReference type="Gene3D" id="3.40.630.30">
    <property type="match status" value="1"/>
</dbReference>
<gene>
    <name evidence="12" type="ORF">PENTCL1PPCAC_22667</name>
</gene>
<keyword evidence="4" id="KW-0156">Chromatin regulator</keyword>
<evidence type="ECO:0000256" key="2">
    <source>
        <dbReference type="ARBA" id="ARBA00022679"/>
    </source>
</evidence>
<comment type="caution">
    <text evidence="12">The sequence shown here is derived from an EMBL/GenBank/DDBJ whole genome shotgun (WGS) entry which is preliminary data.</text>
</comment>
<evidence type="ECO:0000256" key="7">
    <source>
        <dbReference type="ARBA" id="ARBA00026111"/>
    </source>
</evidence>
<organism evidence="12 13">
    <name type="scientific">Pristionchus entomophagus</name>
    <dbReference type="NCBI Taxonomy" id="358040"/>
    <lineage>
        <taxon>Eukaryota</taxon>
        <taxon>Metazoa</taxon>
        <taxon>Ecdysozoa</taxon>
        <taxon>Nematoda</taxon>
        <taxon>Chromadorea</taxon>
        <taxon>Rhabditida</taxon>
        <taxon>Rhabditina</taxon>
        <taxon>Diplogasteromorpha</taxon>
        <taxon>Diplogasteroidea</taxon>
        <taxon>Neodiplogasteridae</taxon>
        <taxon>Pristionchus</taxon>
    </lineage>
</organism>
<evidence type="ECO:0000259" key="11">
    <source>
        <dbReference type="PROSITE" id="PS51186"/>
    </source>
</evidence>
<evidence type="ECO:0000313" key="12">
    <source>
        <dbReference type="EMBL" id="GMT00493.1"/>
    </source>
</evidence>
<evidence type="ECO:0000256" key="10">
    <source>
        <dbReference type="ARBA" id="ARBA00048848"/>
    </source>
</evidence>
<dbReference type="CDD" id="cd04301">
    <property type="entry name" value="NAT_SF"/>
    <property type="match status" value="1"/>
</dbReference>
<dbReference type="GO" id="GO:0120518">
    <property type="term" value="F:protein N-terminal-methionine acetyltransferase activity"/>
    <property type="evidence" value="ECO:0007669"/>
    <property type="project" value="UniProtKB-EC"/>
</dbReference>
<name>A0AAV5U1X7_9BILA</name>
<dbReference type="EMBL" id="BTSX01000005">
    <property type="protein sequence ID" value="GMT00493.1"/>
    <property type="molecule type" value="Genomic_DNA"/>
</dbReference>
<dbReference type="InterPro" id="IPR016181">
    <property type="entry name" value="Acyl_CoA_acyltransferase"/>
</dbReference>
<dbReference type="GO" id="GO:0007059">
    <property type="term" value="P:chromosome segregation"/>
    <property type="evidence" value="ECO:0007669"/>
    <property type="project" value="UniProtKB-KW"/>
</dbReference>
<comment type="catalytic activity">
    <reaction evidence="9">
        <text>L-lysyl-[protein] + acetyl-CoA = N(6)-acetyl-L-lysyl-[protein] + CoA + H(+)</text>
        <dbReference type="Rhea" id="RHEA:45948"/>
        <dbReference type="Rhea" id="RHEA-COMP:9752"/>
        <dbReference type="Rhea" id="RHEA-COMP:10731"/>
        <dbReference type="ChEBI" id="CHEBI:15378"/>
        <dbReference type="ChEBI" id="CHEBI:29969"/>
        <dbReference type="ChEBI" id="CHEBI:57287"/>
        <dbReference type="ChEBI" id="CHEBI:57288"/>
        <dbReference type="ChEBI" id="CHEBI:61930"/>
        <dbReference type="EC" id="2.3.1.48"/>
    </reaction>
</comment>
<accession>A0AAV5U1X7</accession>
<dbReference type="Pfam" id="PF00583">
    <property type="entry name" value="Acetyltransf_1"/>
    <property type="match status" value="1"/>
</dbReference>
<evidence type="ECO:0000256" key="6">
    <source>
        <dbReference type="ARBA" id="ARBA00025774"/>
    </source>
</evidence>
<keyword evidence="2" id="KW-0808">Transferase</keyword>
<dbReference type="GO" id="GO:0004402">
    <property type="term" value="F:histone acetyltransferase activity"/>
    <property type="evidence" value="ECO:0007669"/>
    <property type="project" value="TreeGrafter"/>
</dbReference>
<evidence type="ECO:0000313" key="13">
    <source>
        <dbReference type="Proteomes" id="UP001432027"/>
    </source>
</evidence>
<evidence type="ECO:0000256" key="5">
    <source>
        <dbReference type="ARBA" id="ARBA00023315"/>
    </source>
</evidence>
<dbReference type="EC" id="2.3.1.259" evidence="7"/>
<evidence type="ECO:0000256" key="1">
    <source>
        <dbReference type="ARBA" id="ARBA00013184"/>
    </source>
</evidence>
<dbReference type="PROSITE" id="PS51186">
    <property type="entry name" value="GNAT"/>
    <property type="match status" value="1"/>
</dbReference>
<dbReference type="Proteomes" id="UP001432027">
    <property type="component" value="Unassembled WGS sequence"/>
</dbReference>
<keyword evidence="3" id="KW-0159">Chromosome partition</keyword>
<keyword evidence="13" id="KW-1185">Reference proteome</keyword>
<evidence type="ECO:0000256" key="3">
    <source>
        <dbReference type="ARBA" id="ARBA00022829"/>
    </source>
</evidence>
<dbReference type="InterPro" id="IPR000182">
    <property type="entry name" value="GNAT_dom"/>
</dbReference>
<protein>
    <recommendedName>
        <fullName evidence="8">N-alpha-acetyltransferase 60</fullName>
        <ecNumber evidence="7">2.3.1.259</ecNumber>
        <ecNumber evidence="1">2.3.1.48</ecNumber>
    </recommendedName>
</protein>
<dbReference type="GO" id="GO:0000139">
    <property type="term" value="C:Golgi membrane"/>
    <property type="evidence" value="ECO:0007669"/>
    <property type="project" value="TreeGrafter"/>
</dbReference>
<dbReference type="AlphaFoldDB" id="A0AAV5U1X7"/>